<accession>A0A1M5HQI6</accession>
<dbReference type="OrthoDB" id="1032058at2"/>
<dbReference type="AlphaFoldDB" id="A0A1M5HQI6"/>
<dbReference type="SUPFAM" id="SSF56731">
    <property type="entry name" value="DNA primase core"/>
    <property type="match status" value="1"/>
</dbReference>
<evidence type="ECO:0008006" key="3">
    <source>
        <dbReference type="Google" id="ProtNLM"/>
    </source>
</evidence>
<dbReference type="EMBL" id="FQUO01000020">
    <property type="protein sequence ID" value="SHG18234.1"/>
    <property type="molecule type" value="Genomic_DNA"/>
</dbReference>
<keyword evidence="2" id="KW-1185">Reference proteome</keyword>
<dbReference type="Gene3D" id="3.40.1360.10">
    <property type="match status" value="1"/>
</dbReference>
<organism evidence="1 2">
    <name type="scientific">Cnuella takakiae</name>
    <dbReference type="NCBI Taxonomy" id="1302690"/>
    <lineage>
        <taxon>Bacteria</taxon>
        <taxon>Pseudomonadati</taxon>
        <taxon>Bacteroidota</taxon>
        <taxon>Chitinophagia</taxon>
        <taxon>Chitinophagales</taxon>
        <taxon>Chitinophagaceae</taxon>
        <taxon>Cnuella</taxon>
    </lineage>
</organism>
<gene>
    <name evidence="1" type="ORF">SAMN05444008_12016</name>
</gene>
<evidence type="ECO:0000313" key="1">
    <source>
        <dbReference type="EMBL" id="SHG18234.1"/>
    </source>
</evidence>
<dbReference type="RefSeq" id="WP_073047386.1">
    <property type="nucleotide sequence ID" value="NZ_FQUO01000020.1"/>
</dbReference>
<sequence>MDSQFAQRGGGEPISLADFRHRISIEELALANGYTYNKAHTCRRYPVLDHKATGDRILILNPHQPGNQGYANVRDDFDKGTLVDFVRRRLSTIFSAFNKPGKSEFSAVNAVLYHHLSLPEPQKEALAKLYNARMGDIKDNSQAENAFRADLLDLRPLHDTSYLEGRGIRKDLLKHPLFAGTVLNLHRGTFVNIAFPYNDLQGALIGAEERNYNYKAHTQASRRSSAWHSNPPESLEKVVVTESAIDALSHYQLFKPQNTLYFSTGGNLSQDQVHYMTSYVQSLPNAHLVQYQLGFDRDKEGSKLALRFLLAVTNSLPPATHLVARKETLEVHIPHGVLSPFMEPLLNMLAGNNKPLSHSSVQVLESLAHQDVSGMMFRAERTGDDIKLWIPFNEAAVSFFNRALIISLGMEKRYVTLSAFKKDFNEDLIDSLPHVKKQEVQSRKSKR</sequence>
<proteinExistence type="predicted"/>
<dbReference type="Pfam" id="PF13155">
    <property type="entry name" value="Toprim_2"/>
    <property type="match status" value="1"/>
</dbReference>
<protein>
    <recommendedName>
        <fullName evidence="3">Toprim-like</fullName>
    </recommendedName>
</protein>
<dbReference type="Proteomes" id="UP000184368">
    <property type="component" value="Unassembled WGS sequence"/>
</dbReference>
<evidence type="ECO:0000313" key="2">
    <source>
        <dbReference type="Proteomes" id="UP000184368"/>
    </source>
</evidence>
<name>A0A1M5HQI6_9BACT</name>
<reference evidence="1 2" key="1">
    <citation type="submission" date="2016-11" db="EMBL/GenBank/DDBJ databases">
        <authorList>
            <person name="Jaros S."/>
            <person name="Januszkiewicz K."/>
            <person name="Wedrychowicz H."/>
        </authorList>
    </citation>
    <scope>NUCLEOTIDE SEQUENCE [LARGE SCALE GENOMIC DNA]</scope>
    <source>
        <strain evidence="1 2">DSM 26897</strain>
    </source>
</reference>